<dbReference type="eggNOG" id="COG2182">
    <property type="taxonomic scope" value="Bacteria"/>
</dbReference>
<dbReference type="HOGENOM" id="CLU_031285_10_1_0"/>
<dbReference type="Pfam" id="PF01547">
    <property type="entry name" value="SBP_bac_1"/>
    <property type="match status" value="1"/>
</dbReference>
<dbReference type="EMBL" id="DF820463">
    <property type="protein sequence ID" value="GAK55675.1"/>
    <property type="molecule type" value="Genomic_DNA"/>
</dbReference>
<evidence type="ECO:0000256" key="1">
    <source>
        <dbReference type="ARBA" id="ARBA00008520"/>
    </source>
</evidence>
<dbReference type="GO" id="GO:0015768">
    <property type="term" value="P:maltose transport"/>
    <property type="evidence" value="ECO:0007669"/>
    <property type="project" value="TreeGrafter"/>
</dbReference>
<evidence type="ECO:0000313" key="6">
    <source>
        <dbReference type="Proteomes" id="UP000030661"/>
    </source>
</evidence>
<proteinExistence type="inferred from homology"/>
<keyword evidence="3 4" id="KW-0732">Signal</keyword>
<sequence length="420" mass="45696">MKRVALFAVCVLTFGMLLAGTALAAKEITFLFMPDAPQDVYLPWMQEKAASFEAETGVKVNVEVVPWGDAWTRISTTVATGEGADVFQVGTTWNPQFAATGGLAEIDIAEFGGKDVFMPANLDSTTYKDKNYGVPWFAETRVLFYNKDMFAEAGITELPKTQEDIITVGKQLVQKFGEGKAMAIAGTNAWDLIHNWAIILWGNGGTILHENNTEAAFNSQAGVDAMKWYVRLLQEGLASKACAEYNQPQADAAFINGNVAMVFMGPWNIAGIEHDNPALNYDVVEPPIGPAGKASFAGGSNLAILEASPNKDAAKAWIQYLLKDEIAVDHAKNLTHMMPSKISAYADPYYESGVWSTFKTVLGYATAYPPLGVWGDIERAIQEGFSATLRDYIDGKYTEDTAKMHLDKAVEVVNAALAKE</sequence>
<feature type="signal peptide" evidence="4">
    <location>
        <begin position="1"/>
        <end position="24"/>
    </location>
</feature>
<dbReference type="PANTHER" id="PTHR30061:SF50">
    <property type="entry name" value="MALTOSE_MALTODEXTRIN-BINDING PERIPLASMIC PROTEIN"/>
    <property type="match status" value="1"/>
</dbReference>
<evidence type="ECO:0000256" key="3">
    <source>
        <dbReference type="ARBA" id="ARBA00022729"/>
    </source>
</evidence>
<evidence type="ECO:0000256" key="4">
    <source>
        <dbReference type="SAM" id="SignalP"/>
    </source>
</evidence>
<feature type="chain" id="PRO_5006631671" evidence="4">
    <location>
        <begin position="25"/>
        <end position="420"/>
    </location>
</feature>
<organism evidence="5 6">
    <name type="scientific">Vecturithrix granuli</name>
    <dbReference type="NCBI Taxonomy" id="1499967"/>
    <lineage>
        <taxon>Bacteria</taxon>
        <taxon>Candidatus Moduliflexota</taxon>
        <taxon>Candidatus Vecturitrichia</taxon>
        <taxon>Candidatus Vecturitrichales</taxon>
        <taxon>Candidatus Vecturitrichaceae</taxon>
        <taxon>Candidatus Vecturithrix</taxon>
    </lineage>
</organism>
<dbReference type="SUPFAM" id="SSF53850">
    <property type="entry name" value="Periplasmic binding protein-like II"/>
    <property type="match status" value="1"/>
</dbReference>
<evidence type="ECO:0000313" key="5">
    <source>
        <dbReference type="EMBL" id="GAK55675.1"/>
    </source>
</evidence>
<name>A0A0S6WAV3_VECG1</name>
<dbReference type="AlphaFoldDB" id="A0A0S6WAV3"/>
<dbReference type="Proteomes" id="UP000030661">
    <property type="component" value="Unassembled WGS sequence"/>
</dbReference>
<dbReference type="GO" id="GO:0042956">
    <property type="term" value="P:maltodextrin transmembrane transport"/>
    <property type="evidence" value="ECO:0007669"/>
    <property type="project" value="TreeGrafter"/>
</dbReference>
<comment type="similarity">
    <text evidence="1">Belongs to the bacterial solute-binding protein 1 family.</text>
</comment>
<dbReference type="PANTHER" id="PTHR30061">
    <property type="entry name" value="MALTOSE-BINDING PERIPLASMIC PROTEIN"/>
    <property type="match status" value="1"/>
</dbReference>
<reference evidence="5 6" key="1">
    <citation type="journal article" date="2015" name="PeerJ">
        <title>First genomic representation of candidate bacterial phylum KSB3 points to enhanced environmental sensing as a trigger of wastewater bulking.</title>
        <authorList>
            <person name="Sekiguchi Y."/>
            <person name="Ohashi A."/>
            <person name="Parks D.H."/>
            <person name="Yamauchi T."/>
            <person name="Tyson G.W."/>
            <person name="Hugenholtz P."/>
        </authorList>
    </citation>
    <scope>NUCLEOTIDE SEQUENCE [LARGE SCALE GENOMIC DNA]</scope>
</reference>
<gene>
    <name evidence="5" type="ORF">U27_02509</name>
</gene>
<dbReference type="STRING" id="1499967.U27_02509"/>
<accession>A0A0S6WAV3</accession>
<dbReference type="GO" id="GO:0055052">
    <property type="term" value="C:ATP-binding cassette (ABC) transporter complex, substrate-binding subunit-containing"/>
    <property type="evidence" value="ECO:0007669"/>
    <property type="project" value="TreeGrafter"/>
</dbReference>
<dbReference type="InterPro" id="IPR006059">
    <property type="entry name" value="SBP"/>
</dbReference>
<keyword evidence="6" id="KW-1185">Reference proteome</keyword>
<dbReference type="GO" id="GO:1901982">
    <property type="term" value="F:maltose binding"/>
    <property type="evidence" value="ECO:0007669"/>
    <property type="project" value="TreeGrafter"/>
</dbReference>
<keyword evidence="2" id="KW-0813">Transport</keyword>
<protein>
    <submittedName>
        <fullName evidence="5">Extracellular solute-binding protein family 1</fullName>
    </submittedName>
</protein>
<dbReference type="Gene3D" id="3.40.190.10">
    <property type="entry name" value="Periplasmic binding protein-like II"/>
    <property type="match status" value="2"/>
</dbReference>
<evidence type="ECO:0000256" key="2">
    <source>
        <dbReference type="ARBA" id="ARBA00022448"/>
    </source>
</evidence>